<keyword evidence="2" id="KW-0012">Acyltransferase</keyword>
<dbReference type="Pfam" id="PF00583">
    <property type="entry name" value="Acetyltransf_1"/>
    <property type="match status" value="1"/>
</dbReference>
<keyword evidence="6" id="KW-1185">Reference proteome</keyword>
<name>A0AAW0GVR4_9APHY</name>
<organism evidence="5 6">
    <name type="scientific">Cerrena zonata</name>
    <dbReference type="NCBI Taxonomy" id="2478898"/>
    <lineage>
        <taxon>Eukaryota</taxon>
        <taxon>Fungi</taxon>
        <taxon>Dikarya</taxon>
        <taxon>Basidiomycota</taxon>
        <taxon>Agaricomycotina</taxon>
        <taxon>Agaricomycetes</taxon>
        <taxon>Polyporales</taxon>
        <taxon>Cerrenaceae</taxon>
        <taxon>Cerrena</taxon>
    </lineage>
</organism>
<dbReference type="InterPro" id="IPR000182">
    <property type="entry name" value="GNAT_dom"/>
</dbReference>
<dbReference type="AlphaFoldDB" id="A0AAW0GVR4"/>
<sequence length="249" mass="27743">MSSTNPSQLFIRPARRSDSGALSRICLLTGDAGASAEDLHTFRELIGVMYAEPYVHLPFAGGFVLVDPSKKSLANNFESNDNHDVDEGKGGKDEDEGSVVGYILSAFDTIQFEKAMEEEWLPKYRSQYPLSITSPDSPSHASSPPPKDADIRFIKTIHDPHHAHPAALAYSPAHMHIDILAEYQRLGYGKKLIGVLVKWLKDEKGLDRMWLGMDTRNVGARRFYEKLGFREIVGAPLGVVGIEFQDWKD</sequence>
<dbReference type="PROSITE" id="PS51186">
    <property type="entry name" value="GNAT"/>
    <property type="match status" value="1"/>
</dbReference>
<evidence type="ECO:0000256" key="2">
    <source>
        <dbReference type="ARBA" id="ARBA00023315"/>
    </source>
</evidence>
<comment type="caution">
    <text evidence="5">The sequence shown here is derived from an EMBL/GenBank/DDBJ whole genome shotgun (WGS) entry which is preliminary data.</text>
</comment>
<gene>
    <name evidence="5" type="ORF">QCA50_000056</name>
</gene>
<evidence type="ECO:0000313" key="6">
    <source>
        <dbReference type="Proteomes" id="UP001385951"/>
    </source>
</evidence>
<feature type="region of interest" description="Disordered" evidence="3">
    <location>
        <begin position="76"/>
        <end position="96"/>
    </location>
</feature>
<dbReference type="InterPro" id="IPR016181">
    <property type="entry name" value="Acyl_CoA_acyltransferase"/>
</dbReference>
<feature type="compositionally biased region" description="Basic and acidic residues" evidence="3">
    <location>
        <begin position="80"/>
        <end position="92"/>
    </location>
</feature>
<dbReference type="Proteomes" id="UP001385951">
    <property type="component" value="Unassembled WGS sequence"/>
</dbReference>
<dbReference type="EMBL" id="JASBNA010000001">
    <property type="protein sequence ID" value="KAK7695420.1"/>
    <property type="molecule type" value="Genomic_DNA"/>
</dbReference>
<reference evidence="5 6" key="1">
    <citation type="submission" date="2022-09" db="EMBL/GenBank/DDBJ databases">
        <authorList>
            <person name="Palmer J.M."/>
        </authorList>
    </citation>
    <scope>NUCLEOTIDE SEQUENCE [LARGE SCALE GENOMIC DNA]</scope>
    <source>
        <strain evidence="5 6">DSM 7382</strain>
    </source>
</reference>
<dbReference type="Gene3D" id="3.40.630.30">
    <property type="match status" value="1"/>
</dbReference>
<accession>A0AAW0GVR4</accession>
<dbReference type="PANTHER" id="PTHR43420">
    <property type="entry name" value="ACETYLTRANSFERASE"/>
    <property type="match status" value="1"/>
</dbReference>
<evidence type="ECO:0000256" key="1">
    <source>
        <dbReference type="ARBA" id="ARBA00022679"/>
    </source>
</evidence>
<dbReference type="InterPro" id="IPR050680">
    <property type="entry name" value="YpeA/RimI_acetyltransf"/>
</dbReference>
<evidence type="ECO:0000256" key="3">
    <source>
        <dbReference type="SAM" id="MobiDB-lite"/>
    </source>
</evidence>
<evidence type="ECO:0000313" key="5">
    <source>
        <dbReference type="EMBL" id="KAK7695420.1"/>
    </source>
</evidence>
<keyword evidence="1" id="KW-0808">Transferase</keyword>
<dbReference type="SUPFAM" id="SSF55729">
    <property type="entry name" value="Acyl-CoA N-acyltransferases (Nat)"/>
    <property type="match status" value="1"/>
</dbReference>
<evidence type="ECO:0000259" key="4">
    <source>
        <dbReference type="PROSITE" id="PS51186"/>
    </source>
</evidence>
<dbReference type="CDD" id="cd04301">
    <property type="entry name" value="NAT_SF"/>
    <property type="match status" value="1"/>
</dbReference>
<feature type="domain" description="N-acetyltransferase" evidence="4">
    <location>
        <begin position="99"/>
        <end position="249"/>
    </location>
</feature>
<protein>
    <recommendedName>
        <fullName evidence="4">N-acetyltransferase domain-containing protein</fullName>
    </recommendedName>
</protein>
<proteinExistence type="predicted"/>
<dbReference type="GO" id="GO:0016747">
    <property type="term" value="F:acyltransferase activity, transferring groups other than amino-acyl groups"/>
    <property type="evidence" value="ECO:0007669"/>
    <property type="project" value="InterPro"/>
</dbReference>